<reference evidence="11" key="2">
    <citation type="submission" date="2025-08" db="UniProtKB">
        <authorList>
            <consortium name="Ensembl"/>
        </authorList>
    </citation>
    <scope>IDENTIFICATION</scope>
</reference>
<evidence type="ECO:0000313" key="11">
    <source>
        <dbReference type="Ensembl" id="ENSMGAP00000028391.1"/>
    </source>
</evidence>
<dbReference type="InterPro" id="IPR002110">
    <property type="entry name" value="Ankyrin_rpt"/>
</dbReference>
<evidence type="ECO:0000256" key="5">
    <source>
        <dbReference type="ARBA" id="ARBA00022843"/>
    </source>
</evidence>
<feature type="repeat" description="ANK" evidence="8">
    <location>
        <begin position="314"/>
        <end position="346"/>
    </location>
</feature>
<dbReference type="AlphaFoldDB" id="A0A803Y9E4"/>
<comment type="similarity">
    <text evidence="7">Belongs to the BCOR family.</text>
</comment>
<keyword evidence="8" id="KW-0040">ANK repeat</keyword>
<dbReference type="GO" id="GO:0003714">
    <property type="term" value="F:transcription corepressor activity"/>
    <property type="evidence" value="ECO:0007669"/>
    <property type="project" value="TreeGrafter"/>
</dbReference>
<dbReference type="InterPro" id="IPR047144">
    <property type="entry name" value="BCOR-like"/>
</dbReference>
<dbReference type="GO" id="GO:0005634">
    <property type="term" value="C:nucleus"/>
    <property type="evidence" value="ECO:0007669"/>
    <property type="project" value="UniProtKB-SubCell"/>
</dbReference>
<comment type="subcellular location">
    <subcellularLocation>
        <location evidence="1">Nucleus</location>
    </subcellularLocation>
</comment>
<dbReference type="Pfam" id="PF16553">
    <property type="entry name" value="PUFD"/>
    <property type="match status" value="1"/>
</dbReference>
<keyword evidence="2" id="KW-1017">Isopeptide bond</keyword>
<dbReference type="Ensembl" id="ENSMGAT00000030626.1">
    <property type="protein sequence ID" value="ENSMGAP00000028391.1"/>
    <property type="gene ID" value="ENSMGAG00000001881.3"/>
</dbReference>
<protein>
    <recommendedName>
        <fullName evidence="10">BCL-6 corepressor PCGF1 binding domain-containing protein</fullName>
    </recommendedName>
</protein>
<dbReference type="FunFam" id="1.25.40.20:FF:000032">
    <property type="entry name" value="BCL-6 corepressor isoform X1"/>
    <property type="match status" value="1"/>
</dbReference>
<evidence type="ECO:0000256" key="4">
    <source>
        <dbReference type="ARBA" id="ARBA00022737"/>
    </source>
</evidence>
<dbReference type="PANTHER" id="PTHR24117">
    <property type="entry name" value="AGAP007537-PB"/>
    <property type="match status" value="1"/>
</dbReference>
<evidence type="ECO:0000256" key="6">
    <source>
        <dbReference type="ARBA" id="ARBA00023242"/>
    </source>
</evidence>
<proteinExistence type="inferred from homology"/>
<keyword evidence="3" id="KW-0597">Phosphoprotein</keyword>
<evidence type="ECO:0000256" key="3">
    <source>
        <dbReference type="ARBA" id="ARBA00022553"/>
    </source>
</evidence>
<evidence type="ECO:0000256" key="2">
    <source>
        <dbReference type="ARBA" id="ARBA00022499"/>
    </source>
</evidence>
<evidence type="ECO:0000256" key="8">
    <source>
        <dbReference type="PROSITE-ProRule" id="PRU00023"/>
    </source>
</evidence>
<feature type="region of interest" description="Disordered" evidence="9">
    <location>
        <begin position="86"/>
        <end position="138"/>
    </location>
</feature>
<keyword evidence="5" id="KW-0832">Ubl conjugation</keyword>
<reference evidence="11 12" key="1">
    <citation type="journal article" date="2010" name="PLoS Biol.">
        <title>Multi-platform next-generation sequencing of the domestic turkey (Meleagris gallopavo): genome assembly and analysis.</title>
        <authorList>
            <person name="Dalloul R.A."/>
            <person name="Long J.A."/>
            <person name="Zimin A.V."/>
            <person name="Aslam L."/>
            <person name="Beal K."/>
            <person name="Blomberg L.A."/>
            <person name="Bouffard P."/>
            <person name="Burt D.W."/>
            <person name="Crasta O."/>
            <person name="Crooijmans R.P."/>
            <person name="Cooper K."/>
            <person name="Coulombe R.A."/>
            <person name="De S."/>
            <person name="Delany M.E."/>
            <person name="Dodgson J.B."/>
            <person name="Dong J.J."/>
            <person name="Evans C."/>
            <person name="Frederickson K.M."/>
            <person name="Flicek P."/>
            <person name="Florea L."/>
            <person name="Folkerts O."/>
            <person name="Groenen M.A."/>
            <person name="Harkins T.T."/>
            <person name="Herrero J."/>
            <person name="Hoffmann S."/>
            <person name="Megens H.J."/>
            <person name="Jiang A."/>
            <person name="de Jong P."/>
            <person name="Kaiser P."/>
            <person name="Kim H."/>
            <person name="Kim K.W."/>
            <person name="Kim S."/>
            <person name="Langenberger D."/>
            <person name="Lee M.K."/>
            <person name="Lee T."/>
            <person name="Mane S."/>
            <person name="Marcais G."/>
            <person name="Marz M."/>
            <person name="McElroy A.P."/>
            <person name="Modise T."/>
            <person name="Nefedov M."/>
            <person name="Notredame C."/>
            <person name="Paton I.R."/>
            <person name="Payne W.S."/>
            <person name="Pertea G."/>
            <person name="Prickett D."/>
            <person name="Puiu D."/>
            <person name="Qioa D."/>
            <person name="Raineri E."/>
            <person name="Ruffier M."/>
            <person name="Salzberg S.L."/>
            <person name="Schatz M.C."/>
            <person name="Scheuring C."/>
            <person name="Schmidt C.J."/>
            <person name="Schroeder S."/>
            <person name="Searle S.M."/>
            <person name="Smith E.J."/>
            <person name="Smith J."/>
            <person name="Sonstegard T.S."/>
            <person name="Stadler P.F."/>
            <person name="Tafer H."/>
            <person name="Tu Z.J."/>
            <person name="Van Tassell C.P."/>
            <person name="Vilella A.J."/>
            <person name="Williams K.P."/>
            <person name="Yorke J.A."/>
            <person name="Zhang L."/>
            <person name="Zhang H.B."/>
            <person name="Zhang X."/>
            <person name="Zhang Y."/>
            <person name="Reed K.M."/>
        </authorList>
    </citation>
    <scope>NUCLEOTIDE SEQUENCE [LARGE SCALE GENOMIC DNA]</scope>
</reference>
<evidence type="ECO:0000313" key="12">
    <source>
        <dbReference type="Proteomes" id="UP000001645"/>
    </source>
</evidence>
<evidence type="ECO:0000256" key="1">
    <source>
        <dbReference type="ARBA" id="ARBA00004123"/>
    </source>
</evidence>
<dbReference type="PROSITE" id="PS50297">
    <property type="entry name" value="ANK_REP_REGION"/>
    <property type="match status" value="2"/>
</dbReference>
<dbReference type="SUPFAM" id="SSF48403">
    <property type="entry name" value="Ankyrin repeat"/>
    <property type="match status" value="1"/>
</dbReference>
<dbReference type="PROSITE" id="PS50088">
    <property type="entry name" value="ANK_REPEAT"/>
    <property type="match status" value="3"/>
</dbReference>
<evidence type="ECO:0000256" key="7">
    <source>
        <dbReference type="ARBA" id="ARBA00034703"/>
    </source>
</evidence>
<name>A0A803Y9E4_MELGA</name>
<dbReference type="GeneTree" id="ENSGT00940000153737"/>
<feature type="region of interest" description="Disordered" evidence="9">
    <location>
        <begin position="198"/>
        <end position="232"/>
    </location>
</feature>
<keyword evidence="4" id="KW-0677">Repeat</keyword>
<dbReference type="GO" id="GO:0000122">
    <property type="term" value="P:negative regulation of transcription by RNA polymerase II"/>
    <property type="evidence" value="ECO:0007669"/>
    <property type="project" value="TreeGrafter"/>
</dbReference>
<keyword evidence="12" id="KW-1185">Reference proteome</keyword>
<reference evidence="11" key="3">
    <citation type="submission" date="2025-09" db="UniProtKB">
        <authorList>
            <consortium name="Ensembl"/>
        </authorList>
    </citation>
    <scope>IDENTIFICATION</scope>
</reference>
<dbReference type="Proteomes" id="UP000001645">
    <property type="component" value="Chromosome 9"/>
</dbReference>
<keyword evidence="6" id="KW-0539">Nucleus</keyword>
<feature type="repeat" description="ANK" evidence="8">
    <location>
        <begin position="281"/>
        <end position="313"/>
    </location>
</feature>
<dbReference type="CDD" id="cd14260">
    <property type="entry name" value="PUFD_like_1"/>
    <property type="match status" value="1"/>
</dbReference>
<dbReference type="InParanoid" id="A0A803Y9E4"/>
<feature type="repeat" description="ANK" evidence="8">
    <location>
        <begin position="247"/>
        <end position="280"/>
    </location>
</feature>
<dbReference type="PANTHER" id="PTHR24117:SF6">
    <property type="entry name" value="BCL-6 COREPRESSOR-LIKE PROTEIN 1"/>
    <property type="match status" value="1"/>
</dbReference>
<evidence type="ECO:0000256" key="9">
    <source>
        <dbReference type="SAM" id="MobiDB-lite"/>
    </source>
</evidence>
<dbReference type="InterPro" id="IPR036770">
    <property type="entry name" value="Ankyrin_rpt-contain_sf"/>
</dbReference>
<sequence length="534" mass="59521">MWKSQSSVGLVFPAHAVVFHVPTLSPSTMEKICIFIACDSLPRVCVSGCAASRELRFGLTGGKGVLYLRNFLIPISPADFRYRKQKESAQGKSTELRLRSRLSPSPRKSQGRPDFRNGFFLEHSDSSPVQEELEKPSGKRKCKTKHLAGICDEGKVWLGQTRGKWVGRNEGGSHHVSKPGQCVPRLSCFFLQVKGRWSQPKTHSPKKPQDSWPLCKSHRVSPGSSPELPTAQHIPPEARRLIVNKNAGETLLQRAARLGYKDVVLYCLQKKSSDVNHRDNAGYTALHEACARGWIDILHILLEHGANVNCSAQDGTRPVHDAVANDNLETMWLLLSYGADPTLATYSGQTAVKLATSDVMKRFLCDYLSDLQGRSDGDPRTAWDFYSSSVLEGKDSIGCDLLLNPPGSSDQEEEEQEPDNFMFEFSDKPLLPSYNLQVSVSRGPCNWFLFSDVLKRLKLSSRIFQARFPHFEIATLPRAEFQRQVALSQVLAQDEVQESPEPAQGAAETVELVHYEPELLQLLGSAVEYEAWSS</sequence>
<feature type="domain" description="BCL-6 corepressor PCGF1 binding" evidence="10">
    <location>
        <begin position="419"/>
        <end position="532"/>
    </location>
</feature>
<dbReference type="InterPro" id="IPR032365">
    <property type="entry name" value="PUFD"/>
</dbReference>
<evidence type="ECO:0000259" key="10">
    <source>
        <dbReference type="Pfam" id="PF16553"/>
    </source>
</evidence>
<dbReference type="Pfam" id="PF12796">
    <property type="entry name" value="Ank_2"/>
    <property type="match status" value="1"/>
</dbReference>
<dbReference type="InterPro" id="IPR038227">
    <property type="entry name" value="PUFD_som_sf"/>
</dbReference>
<dbReference type="Gene3D" id="3.10.260.40">
    <property type="entry name" value="BCL-6 corepressor, PCGF1 binding domain"/>
    <property type="match status" value="1"/>
</dbReference>
<dbReference type="Bgee" id="ENSMGAG00000001881">
    <property type="expression patterns" value="Expressed in pectoralis major and 18 other cell types or tissues"/>
</dbReference>
<dbReference type="SMART" id="SM00248">
    <property type="entry name" value="ANK"/>
    <property type="match status" value="3"/>
</dbReference>
<dbReference type="Gene3D" id="1.25.40.20">
    <property type="entry name" value="Ankyrin repeat-containing domain"/>
    <property type="match status" value="1"/>
</dbReference>
<accession>A0A803Y9E4</accession>
<organism evidence="11 12">
    <name type="scientific">Meleagris gallopavo</name>
    <name type="common">Wild turkey</name>
    <dbReference type="NCBI Taxonomy" id="9103"/>
    <lineage>
        <taxon>Eukaryota</taxon>
        <taxon>Metazoa</taxon>
        <taxon>Chordata</taxon>
        <taxon>Craniata</taxon>
        <taxon>Vertebrata</taxon>
        <taxon>Euteleostomi</taxon>
        <taxon>Archelosauria</taxon>
        <taxon>Archosauria</taxon>
        <taxon>Dinosauria</taxon>
        <taxon>Saurischia</taxon>
        <taxon>Theropoda</taxon>
        <taxon>Coelurosauria</taxon>
        <taxon>Aves</taxon>
        <taxon>Neognathae</taxon>
        <taxon>Galloanserae</taxon>
        <taxon>Galliformes</taxon>
        <taxon>Phasianidae</taxon>
        <taxon>Meleagridinae</taxon>
        <taxon>Meleagris</taxon>
    </lineage>
</organism>
<feature type="compositionally biased region" description="Basic and acidic residues" evidence="9">
    <location>
        <begin position="86"/>
        <end position="98"/>
    </location>
</feature>